<dbReference type="RefSeq" id="WP_074836080.1">
    <property type="nucleotide sequence ID" value="NZ_JAVJVE010000004.1"/>
</dbReference>
<dbReference type="Pfam" id="PF13440">
    <property type="entry name" value="Polysacc_synt_3"/>
    <property type="match status" value="1"/>
</dbReference>
<name>A0A975W988_9RHOB</name>
<proteinExistence type="inferred from homology"/>
<gene>
    <name evidence="8" type="ORF">SAMN04487940_104272</name>
</gene>
<feature type="transmembrane region" description="Helical" evidence="7">
    <location>
        <begin position="256"/>
        <end position="274"/>
    </location>
</feature>
<feature type="transmembrane region" description="Helical" evidence="7">
    <location>
        <begin position="333"/>
        <end position="354"/>
    </location>
</feature>
<accession>A0A975W988</accession>
<feature type="transmembrane region" description="Helical" evidence="7">
    <location>
        <begin position="120"/>
        <end position="139"/>
    </location>
</feature>
<reference evidence="8 9" key="1">
    <citation type="submission" date="2016-10" db="EMBL/GenBank/DDBJ databases">
        <authorList>
            <person name="Varghese N."/>
            <person name="Submissions S."/>
        </authorList>
    </citation>
    <scope>NUCLEOTIDE SEQUENCE [LARGE SCALE GENOMIC DNA]</scope>
    <source>
        <strain evidence="8 9">FF3</strain>
    </source>
</reference>
<comment type="caution">
    <text evidence="8">The sequence shown here is derived from an EMBL/GenBank/DDBJ whole genome shotgun (WGS) entry which is preliminary data.</text>
</comment>
<keyword evidence="4 7" id="KW-0812">Transmembrane</keyword>
<keyword evidence="9" id="KW-1185">Reference proteome</keyword>
<organism evidence="8 9">
    <name type="scientific">Marinovum algicola</name>
    <dbReference type="NCBI Taxonomy" id="42444"/>
    <lineage>
        <taxon>Bacteria</taxon>
        <taxon>Pseudomonadati</taxon>
        <taxon>Pseudomonadota</taxon>
        <taxon>Alphaproteobacteria</taxon>
        <taxon>Rhodobacterales</taxon>
        <taxon>Roseobacteraceae</taxon>
        <taxon>Marinovum</taxon>
    </lineage>
</organism>
<dbReference type="GO" id="GO:0005886">
    <property type="term" value="C:plasma membrane"/>
    <property type="evidence" value="ECO:0007669"/>
    <property type="project" value="UniProtKB-SubCell"/>
</dbReference>
<protein>
    <submittedName>
        <fullName evidence="8">Membrane protein involved in the export of O-antigen and teichoic acid</fullName>
    </submittedName>
</protein>
<dbReference type="EMBL" id="FNYY01000004">
    <property type="protein sequence ID" value="SEJ28102.1"/>
    <property type="molecule type" value="Genomic_DNA"/>
</dbReference>
<feature type="transmembrane region" description="Helical" evidence="7">
    <location>
        <begin position="180"/>
        <end position="198"/>
    </location>
</feature>
<evidence type="ECO:0000313" key="9">
    <source>
        <dbReference type="Proteomes" id="UP000182932"/>
    </source>
</evidence>
<feature type="transmembrane region" description="Helical" evidence="7">
    <location>
        <begin position="366"/>
        <end position="385"/>
    </location>
</feature>
<evidence type="ECO:0000256" key="6">
    <source>
        <dbReference type="ARBA" id="ARBA00023136"/>
    </source>
</evidence>
<dbReference type="Proteomes" id="UP000182932">
    <property type="component" value="Unassembled WGS sequence"/>
</dbReference>
<feature type="transmembrane region" description="Helical" evidence="7">
    <location>
        <begin position="391"/>
        <end position="410"/>
    </location>
</feature>
<keyword evidence="6 7" id="KW-0472">Membrane</keyword>
<evidence type="ECO:0000256" key="2">
    <source>
        <dbReference type="ARBA" id="ARBA00007430"/>
    </source>
</evidence>
<evidence type="ECO:0000256" key="1">
    <source>
        <dbReference type="ARBA" id="ARBA00004651"/>
    </source>
</evidence>
<feature type="transmembrane region" description="Helical" evidence="7">
    <location>
        <begin position="303"/>
        <end position="327"/>
    </location>
</feature>
<comment type="subcellular location">
    <subcellularLocation>
        <location evidence="1">Cell membrane</location>
        <topology evidence="1">Multi-pass membrane protein</topology>
    </subcellularLocation>
</comment>
<feature type="transmembrane region" description="Helical" evidence="7">
    <location>
        <begin position="151"/>
        <end position="174"/>
    </location>
</feature>
<keyword evidence="5 7" id="KW-1133">Transmembrane helix</keyword>
<feature type="transmembrane region" description="Helical" evidence="7">
    <location>
        <begin position="96"/>
        <end position="114"/>
    </location>
</feature>
<sequence>MIAVMQIFRGSSLTARALRSALFTLGGFGSAQLIRLASNLILTRLLFPEAFGMMALTMVFLQGLQMFSDVGVAPAIQQSKRGDDADFLDTAWTIQVVRGFCLWLAACALAWPVSQIYGEPMLLLLLPAMGLTLIVQGFNPTKMETANRHLMLGRVTLLDIATQVIGIVTAVALAFWLRSVWALVVSGLLSALVQLWLNTAFLPGRRNHLRWEKPAAQELIHFGKWIFLSTLVGFLYHQGDKIILGRYLPIDQFGVYNIGFFLASFPMLLGLMITRKVLIPIYRETPPGADPANFAKLRKMRGLVSTGLMALQAVFAASGVWLVDLLYDPRYALAGPVAVVIAIAQIPLIAALTYDQAAVAAGDSRRFFLLQATRACLMVTGLLAGLQFGGLLGALAGQGIAMIAVYPMVVRLARKMQAWDPLHDMVFAAVGVGIALGAWMINGDAILRLMPGVMPAALP</sequence>
<dbReference type="PANTHER" id="PTHR30250:SF10">
    <property type="entry name" value="LIPOPOLYSACCHARIDE BIOSYNTHESIS PROTEIN WZXC"/>
    <property type="match status" value="1"/>
</dbReference>
<keyword evidence="3" id="KW-1003">Cell membrane</keyword>
<dbReference type="AlphaFoldDB" id="A0A975W988"/>
<evidence type="ECO:0000256" key="4">
    <source>
        <dbReference type="ARBA" id="ARBA00022692"/>
    </source>
</evidence>
<evidence type="ECO:0000256" key="7">
    <source>
        <dbReference type="SAM" id="Phobius"/>
    </source>
</evidence>
<feature type="transmembrane region" description="Helical" evidence="7">
    <location>
        <begin position="219"/>
        <end position="236"/>
    </location>
</feature>
<evidence type="ECO:0000256" key="5">
    <source>
        <dbReference type="ARBA" id="ARBA00022989"/>
    </source>
</evidence>
<feature type="transmembrane region" description="Helical" evidence="7">
    <location>
        <begin position="422"/>
        <end position="441"/>
    </location>
</feature>
<evidence type="ECO:0000256" key="3">
    <source>
        <dbReference type="ARBA" id="ARBA00022475"/>
    </source>
</evidence>
<dbReference type="PANTHER" id="PTHR30250">
    <property type="entry name" value="PST FAMILY PREDICTED COLANIC ACID TRANSPORTER"/>
    <property type="match status" value="1"/>
</dbReference>
<dbReference type="InterPro" id="IPR050833">
    <property type="entry name" value="Poly_Biosynth_Transport"/>
</dbReference>
<feature type="transmembrane region" description="Helical" evidence="7">
    <location>
        <begin position="21"/>
        <end position="42"/>
    </location>
</feature>
<feature type="transmembrane region" description="Helical" evidence="7">
    <location>
        <begin position="54"/>
        <end position="76"/>
    </location>
</feature>
<evidence type="ECO:0000313" key="8">
    <source>
        <dbReference type="EMBL" id="SEJ28102.1"/>
    </source>
</evidence>
<comment type="similarity">
    <text evidence="2">Belongs to the polysaccharide synthase family.</text>
</comment>